<dbReference type="InterPro" id="IPR046461">
    <property type="entry name" value="TerL_ATPase"/>
</dbReference>
<dbReference type="RefSeq" id="WP_032620872.1">
    <property type="nucleotide sequence ID" value="NZ_LGAR01000040.1"/>
</dbReference>
<dbReference type="AlphaFoldDB" id="A0A0N8Q9F4"/>
<sequence length="562" mass="61675">MMEWSTSCTDWEQRIVARQSLIPFEPLFPDQATEALNVFGDLRMVDATGSPLMCETVRPWVNEFVAAIFGAYDPYSGRRMISEFMLLISKKNGKSTIAAGIMLTALVLNWRTSGEFIILAPTKEIADNSYIPIRDMIKADDELKALFKVQDHLRTVTHYETGATLKVVAADSETVSGKKAIGVFIDELWVFGKRANAEAMLREATGGLASRPEGFIIWATTQSDEPPAGVFRQKLLYARQVRDGVIVDKSFLPVLYEFPKHMIDAGKHRDVKHAYITNPNLGLSVDEPFIERGFMQAQIDGEESFRGFLAKHLNVEIGLALRSDRWAGAEFWEVQAKLPGLTLDDLIERCEVIDIGIDGGGLDDLLGFAAIGRDKHTRQWLLWTHAWAHPSVLERRKGEAPRLHDFAKESHLTMVQVIGDDLEEVADLAARVEKAGLLDQVGVDPAGIGGVLDALVAAGVPQDKIIGISQGWKLGGAIKTTERKLAEGGLIHGGQPMMAWCCGNARVEPRGNSILITKQASGSAKIDPLMATFNAVSLMSLNPESKGGMDDYLNNGFFGLVG</sequence>
<organism evidence="2 3">
    <name type="scientific">Pseudomonas syringae pv. aceris</name>
    <dbReference type="NCBI Taxonomy" id="199198"/>
    <lineage>
        <taxon>Bacteria</taxon>
        <taxon>Pseudomonadati</taxon>
        <taxon>Pseudomonadota</taxon>
        <taxon>Gammaproteobacteria</taxon>
        <taxon>Pseudomonadales</taxon>
        <taxon>Pseudomonadaceae</taxon>
        <taxon>Pseudomonas</taxon>
        <taxon>Pseudomonas syringae</taxon>
    </lineage>
</organism>
<feature type="domain" description="Terminase large subunit-like ATPase" evidence="1">
    <location>
        <begin position="60"/>
        <end position="200"/>
    </location>
</feature>
<dbReference type="PANTHER" id="PTHR41287:SF1">
    <property type="entry name" value="PROTEIN YMFN"/>
    <property type="match status" value="1"/>
</dbReference>
<dbReference type="Proteomes" id="UP000050297">
    <property type="component" value="Unassembled WGS sequence"/>
</dbReference>
<dbReference type="PANTHER" id="PTHR41287">
    <property type="match status" value="1"/>
</dbReference>
<evidence type="ECO:0000313" key="3">
    <source>
        <dbReference type="Proteomes" id="UP000050297"/>
    </source>
</evidence>
<dbReference type="InterPro" id="IPR027417">
    <property type="entry name" value="P-loop_NTPase"/>
</dbReference>
<dbReference type="Pfam" id="PF03354">
    <property type="entry name" value="TerL_ATPase"/>
    <property type="match status" value="1"/>
</dbReference>
<reference evidence="2 3" key="1">
    <citation type="submission" date="2015-09" db="EMBL/GenBank/DDBJ databases">
        <title>Genome announcement of multiple Pseudomonas syringae strains.</title>
        <authorList>
            <person name="Thakur S."/>
            <person name="Wang P.W."/>
            <person name="Gong Y."/>
            <person name="Weir B.S."/>
            <person name="Guttman D.S."/>
        </authorList>
    </citation>
    <scope>NUCLEOTIDE SEQUENCE [LARGE SCALE GENOMIC DNA]</scope>
    <source>
        <strain evidence="2 3">ICMP2802</strain>
    </source>
</reference>
<evidence type="ECO:0000259" key="1">
    <source>
        <dbReference type="Pfam" id="PF03354"/>
    </source>
</evidence>
<gene>
    <name evidence="2" type="ORF">ALO91_02821</name>
</gene>
<comment type="caution">
    <text evidence="2">The sequence shown here is derived from an EMBL/GenBank/DDBJ whole genome shotgun (WGS) entry which is preliminary data.</text>
</comment>
<dbReference type="PATRIC" id="fig|199198.5.peg.4005"/>
<accession>A0A0N8Q9F4</accession>
<evidence type="ECO:0000313" key="2">
    <source>
        <dbReference type="EMBL" id="KPW08238.1"/>
    </source>
</evidence>
<dbReference type="InterPro" id="IPR005021">
    <property type="entry name" value="Terminase_largesu-like"/>
</dbReference>
<name>A0A0N8Q9F4_PSESX</name>
<dbReference type="Gene3D" id="3.40.50.300">
    <property type="entry name" value="P-loop containing nucleotide triphosphate hydrolases"/>
    <property type="match status" value="1"/>
</dbReference>
<protein>
    <submittedName>
        <fullName evidence="2">Terminase</fullName>
    </submittedName>
</protein>
<proteinExistence type="predicted"/>
<dbReference type="EMBL" id="LJPM01000614">
    <property type="protein sequence ID" value="KPW08238.1"/>
    <property type="molecule type" value="Genomic_DNA"/>
</dbReference>